<dbReference type="EMBL" id="SACL01000009">
    <property type="protein sequence ID" value="RVT91792.1"/>
    <property type="molecule type" value="Genomic_DNA"/>
</dbReference>
<sequence length="417" mass="45148">MLFDIENATRQTRFRGRFDAFSDLHLGGWAIDPLHPTRRRRVRLEIDRQPVVEIEADQFRQDLLDAGLGDGRCGFTFVMPEAVRDGRQHVVRVVDVELGLDVPGSPYLIGTAPFLDAAGLEEGGSWVDSPDAEAAIDTALEIGELSERLGIALMSWRREGFLLLRAAFAAPLAQAALRHLTACWTHRMPVSVRPPVGPQMPLSDWLARGPAHDLAFRDLHAASAAVAEIAMAAPVTQFLRQLYQEEAGLLDAELTLAARPEGARQGFPFHHGPRAGSVVRAFAALQDMAPEAGALTIFPRSHRMAPIDLGLRNLLVLGEGPHVTNYGETLVALAHASGAQRATMTLSCGDVLLVHPRLVVEQLPPQNREAQRALLTTRFLPASALQGDGEAVPGRNGAVFIPPALAGFPHSLFPLEG</sequence>
<dbReference type="GO" id="GO:0016706">
    <property type="term" value="F:2-oxoglutarate-dependent dioxygenase activity"/>
    <property type="evidence" value="ECO:0007669"/>
    <property type="project" value="UniProtKB-ARBA"/>
</dbReference>
<organism evidence="1 2">
    <name type="scientific">Rhodovarius crocodyli</name>
    <dbReference type="NCBI Taxonomy" id="1979269"/>
    <lineage>
        <taxon>Bacteria</taxon>
        <taxon>Pseudomonadati</taxon>
        <taxon>Pseudomonadota</taxon>
        <taxon>Alphaproteobacteria</taxon>
        <taxon>Acetobacterales</taxon>
        <taxon>Roseomonadaceae</taxon>
        <taxon>Rhodovarius</taxon>
    </lineage>
</organism>
<gene>
    <name evidence="1" type="ORF">EOD42_20980</name>
</gene>
<reference evidence="1 2" key="1">
    <citation type="submission" date="2019-01" db="EMBL/GenBank/DDBJ databases">
        <authorList>
            <person name="Chen W.-M."/>
        </authorList>
    </citation>
    <scope>NUCLEOTIDE SEQUENCE [LARGE SCALE GENOMIC DNA]</scope>
    <source>
        <strain evidence="1 2">CCP-6</strain>
    </source>
</reference>
<evidence type="ECO:0000313" key="2">
    <source>
        <dbReference type="Proteomes" id="UP000282957"/>
    </source>
</evidence>
<keyword evidence="2" id="KW-1185">Reference proteome</keyword>
<dbReference type="InterPro" id="IPR008775">
    <property type="entry name" value="Phytyl_CoA_dOase-like"/>
</dbReference>
<comment type="caution">
    <text evidence="1">The sequence shown here is derived from an EMBL/GenBank/DDBJ whole genome shotgun (WGS) entry which is preliminary data.</text>
</comment>
<dbReference type="Proteomes" id="UP000282957">
    <property type="component" value="Unassembled WGS sequence"/>
</dbReference>
<protein>
    <submittedName>
        <fullName evidence="1">Uncharacterized protein</fullName>
    </submittedName>
</protein>
<evidence type="ECO:0000313" key="1">
    <source>
        <dbReference type="EMBL" id="RVT91792.1"/>
    </source>
</evidence>
<dbReference type="SUPFAM" id="SSF51197">
    <property type="entry name" value="Clavaminate synthase-like"/>
    <property type="match status" value="1"/>
</dbReference>
<dbReference type="RefSeq" id="WP_127789539.1">
    <property type="nucleotide sequence ID" value="NZ_SACL01000009.1"/>
</dbReference>
<accession>A0A437M2F0</accession>
<dbReference type="AlphaFoldDB" id="A0A437M2F0"/>
<dbReference type="Gene3D" id="2.60.120.620">
    <property type="entry name" value="q2cbj1_9rhob like domain"/>
    <property type="match status" value="1"/>
</dbReference>
<dbReference type="OrthoDB" id="547161at2"/>
<dbReference type="Pfam" id="PF05721">
    <property type="entry name" value="PhyH"/>
    <property type="match status" value="1"/>
</dbReference>
<name>A0A437M2F0_9PROT</name>
<proteinExistence type="predicted"/>